<dbReference type="PANTHER" id="PTHR45915">
    <property type="entry name" value="TRANSCRIPTION INTERMEDIARY FACTOR"/>
    <property type="match status" value="1"/>
</dbReference>
<dbReference type="InterPro" id="IPR019786">
    <property type="entry name" value="Zinc_finger_PHD-type_CS"/>
</dbReference>
<dbReference type="FunFam" id="3.30.40.10:FF:000199">
    <property type="entry name" value="Bromodomain adjacent to zinc finger domain 2B"/>
    <property type="match status" value="1"/>
</dbReference>
<reference evidence="21" key="1">
    <citation type="submission" date="2016-04" db="UniProtKB">
        <authorList>
            <consortium name="WormBaseParasite"/>
        </authorList>
    </citation>
    <scope>IDENTIFICATION</scope>
</reference>
<feature type="domain" description="PHD-type" evidence="16">
    <location>
        <begin position="1261"/>
        <end position="1311"/>
    </location>
</feature>
<dbReference type="Gene3D" id="3.30.40.10">
    <property type="entry name" value="Zinc/RING finger domain, C3HC4 (zinc finger)"/>
    <property type="match status" value="2"/>
</dbReference>
<feature type="domain" description="PHD-type" evidence="16">
    <location>
        <begin position="1315"/>
        <end position="1365"/>
    </location>
</feature>
<proteinExistence type="inferred from homology"/>
<dbReference type="GO" id="GO:0003677">
    <property type="term" value="F:DNA binding"/>
    <property type="evidence" value="ECO:0007669"/>
    <property type="project" value="InterPro"/>
</dbReference>
<dbReference type="InterPro" id="IPR001739">
    <property type="entry name" value="Methyl_CpG_DNA-bd"/>
</dbReference>
<keyword evidence="4 12" id="KW-0863">Zinc-finger</keyword>
<dbReference type="PROSITE" id="PS50016">
    <property type="entry name" value="ZF_PHD_2"/>
    <property type="match status" value="2"/>
</dbReference>
<feature type="region of interest" description="Disordered" evidence="14">
    <location>
        <begin position="1391"/>
        <end position="1429"/>
    </location>
</feature>
<feature type="compositionally biased region" description="Polar residues" evidence="14">
    <location>
        <begin position="155"/>
        <end position="166"/>
    </location>
</feature>
<feature type="compositionally biased region" description="Polar residues" evidence="14">
    <location>
        <begin position="111"/>
        <end position="122"/>
    </location>
</feature>
<dbReference type="InterPro" id="IPR011011">
    <property type="entry name" value="Znf_FYVE_PHD"/>
</dbReference>
<keyword evidence="20" id="KW-1185">Reference proteome</keyword>
<evidence type="ECO:0000256" key="7">
    <source>
        <dbReference type="ARBA" id="ARBA00023054"/>
    </source>
</evidence>
<dbReference type="PROSITE" id="PS01359">
    <property type="entry name" value="ZF_PHD_1"/>
    <property type="match status" value="1"/>
</dbReference>
<feature type="compositionally biased region" description="Low complexity" evidence="14">
    <location>
        <begin position="234"/>
        <end position="243"/>
    </location>
</feature>
<dbReference type="Pfam" id="PF02791">
    <property type="entry name" value="DDT"/>
    <property type="match status" value="1"/>
</dbReference>
<dbReference type="CDD" id="cd15489">
    <property type="entry name" value="PHD_SF"/>
    <property type="match status" value="1"/>
</dbReference>
<dbReference type="PROSITE" id="PS50827">
    <property type="entry name" value="DDT"/>
    <property type="match status" value="1"/>
</dbReference>
<evidence type="ECO:0000256" key="13">
    <source>
        <dbReference type="SAM" id="Coils"/>
    </source>
</evidence>
<sequence length="1566" mass="174623">MAEQTQQAQMLALLAAQAAAQNNLCNSMLFPQYNWPAPGPADLLFWSSLAQLSQGSDNQRQQSSSQQESFEEALRKMAVPNDISSSPSKSSFYTKSASSSSAKKQIKQILNPKTGTSNGVSRSSFPLVSAASTSAATSSKSLEPGEIPRKKDSQKNSNGLPTTAGENSLGVPMNADVLEASARFWALMNQMAVTPSTSQQQQQTELLLAALQGVANLENAAKQQTKAPKKSVNTSASGAPAPSATAKIFANSNKKLDFRQAQSSGAQASSSAVRSLDSPLDLSSHKFKTEELSNDDRASSSGRTSVDLANSEFDPSKRRTHADASLVRVPLSLGWRRQTCIRTISATGVRGDVIYYAPCGKRLGSYAEVTRYLNKRNITTINREHFSFSCKVIVGEFILIKPTTDGSEKAITKVTEEEVLAEIARLSGQNGPRKAANNAAFSGLVESVPKVNGLPKGEKNREEKIDEKTLQELHLQLLQGDPIYTQLLLGLGQQLQQNVMKTESTHSALAPKSQTHPVVEKKKIKVTVPLSFKVISNFFQKFFFLQKVVFKVEPVVATPPPPSQPELTEEEKAKLKQEEEERLKNLRQPIDDLLLEEARKLPQLDRIEHLDITGPAFGDILMVYEFVHNFAHVLKIDLKTVPSLENLVAGLQNDPAHLKGFLHLTKILLQLALEYPGLPSGIAGRTPLGQALKDVGLHRDNYSELMRMFLLSRDEPGEKLGKRLESTSFECLDAESKTAILAFLCNELLYCRNVIREIEGNMEEMTRLKGEKWLREGKSRALRAVQARKRAENRRKHKHDGDDGDGSRAGTPGSTRSDGSDEPEAPLPVIHRLKALTPGLGQCDILTPEEEAMTVDELDEYCAKLNLEAEELREKHNLLADRVRIQPWGQDRYHRYYWYIPRLKVLLVESIASAGLNNPAVNVDITCADDPPSVKEDPYNYVDPDVIAAVENILDELCVEEEKPDKAKKGDFAFVSHIARLRKLDNRQKRGWWIVANEKKFEQVKAALHGRGIRERLLHRVLLKDNRESKNVEPLVFHSVEEPLGKAEINAAGIARLTSLIANFEQKVISANVHCRVSVSKYMVLSIFCYVDTDVGGCGQDDDLENEESQDSWLCDDKFTQTEFKVEDLDLKDLKEFRSLKDRLLEIERSIERRYFLHRYHAGSLLPVERVLGQQTAENGLNNVAASAGEGDLNPVTTRSRETSLTADGIESSTMAIDESGDTELLHRWRAFVDNAVTLGQLMFALQALDAAIAWEKSIMKASCQICRTSENESQLLLCDACDMGYHMYCFRPRIIAIPEGEWYCPLCIQRAAHKSVCMLCANYSQTTPITTCSKCYNGYHVSCFDMPPAVPDPKQWTCPGCLSADGSSSELLNCLINTDIEGCNMLAESSGSKENGIGDKNEKTPGNHAKEDSPRKVGNKRKLPPPDYDFPPDMMNLLFKTTIDEMWSQPEATPFHYPVDLKAVPLYKKIIKRPIDLTMIRNNIESHKYQTQESFLEDIELMFTNCKTFNEDESEIGKAGISLHKFYTKRWKQLRYNFSKRLKRLKNPRLTTPMPGEKKSSNTVA</sequence>
<feature type="region of interest" description="Disordered" evidence="14">
    <location>
        <begin position="287"/>
        <end position="320"/>
    </location>
</feature>
<evidence type="ECO:0000256" key="4">
    <source>
        <dbReference type="ARBA" id="ARBA00022771"/>
    </source>
</evidence>
<dbReference type="InterPro" id="IPR036427">
    <property type="entry name" value="Bromodomain-like_sf"/>
</dbReference>
<keyword evidence="6" id="KW-0805">Transcription regulation</keyword>
<gene>
    <name evidence="19" type="ORF">EVEC_LOCUS910</name>
</gene>
<keyword evidence="8 11" id="KW-0103">Bromodomain</keyword>
<keyword evidence="5" id="KW-0862">Zinc</keyword>
<dbReference type="InterPro" id="IPR016177">
    <property type="entry name" value="DNA-bd_dom_sf"/>
</dbReference>
<evidence type="ECO:0000259" key="18">
    <source>
        <dbReference type="PROSITE" id="PS50982"/>
    </source>
</evidence>
<evidence type="ECO:0000259" key="15">
    <source>
        <dbReference type="PROSITE" id="PS50014"/>
    </source>
</evidence>
<dbReference type="Pfam" id="PF01429">
    <property type="entry name" value="MBD"/>
    <property type="match status" value="1"/>
</dbReference>
<feature type="domain" description="MBD" evidence="18">
    <location>
        <begin position="321"/>
        <end position="393"/>
    </location>
</feature>
<evidence type="ECO:0000256" key="1">
    <source>
        <dbReference type="ARBA" id="ARBA00004123"/>
    </source>
</evidence>
<dbReference type="PANTHER" id="PTHR45915:SF2">
    <property type="entry name" value="TOUTATIS, ISOFORM E"/>
    <property type="match status" value="1"/>
</dbReference>
<dbReference type="Gene3D" id="3.30.890.10">
    <property type="entry name" value="Methyl-cpg-binding Protein 2, Chain A"/>
    <property type="match status" value="1"/>
</dbReference>
<dbReference type="InterPro" id="IPR028941">
    <property type="entry name" value="WHIM2_dom"/>
</dbReference>
<dbReference type="WBParaSite" id="EVEC_0000120201-mRNA-1">
    <property type="protein sequence ID" value="EVEC_0000120201-mRNA-1"/>
    <property type="gene ID" value="EVEC_0000120201"/>
</dbReference>
<dbReference type="InterPro" id="IPR019787">
    <property type="entry name" value="Znf_PHD-finger"/>
</dbReference>
<feature type="compositionally biased region" description="Polar residues" evidence="14">
    <location>
        <begin position="299"/>
        <end position="308"/>
    </location>
</feature>
<feature type="region of interest" description="Disordered" evidence="14">
    <location>
        <begin position="103"/>
        <end position="122"/>
    </location>
</feature>
<evidence type="ECO:0000256" key="11">
    <source>
        <dbReference type="PROSITE-ProRule" id="PRU00035"/>
    </source>
</evidence>
<comment type="similarity">
    <text evidence="2">Belongs to the WAL family.</text>
</comment>
<reference evidence="19 20" key="2">
    <citation type="submission" date="2018-10" db="EMBL/GenBank/DDBJ databases">
        <authorList>
            <consortium name="Pathogen Informatics"/>
        </authorList>
    </citation>
    <scope>NUCLEOTIDE SEQUENCE [LARGE SCALE GENOMIC DNA]</scope>
</reference>
<evidence type="ECO:0000256" key="10">
    <source>
        <dbReference type="ARBA" id="ARBA00023242"/>
    </source>
</evidence>
<evidence type="ECO:0000313" key="20">
    <source>
        <dbReference type="Proteomes" id="UP000274131"/>
    </source>
</evidence>
<dbReference type="InterPro" id="IPR013083">
    <property type="entry name" value="Znf_RING/FYVE/PHD"/>
</dbReference>
<dbReference type="PROSITE" id="PS50982">
    <property type="entry name" value="MBD"/>
    <property type="match status" value="1"/>
</dbReference>
<accession>A0A0N4UUW5</accession>
<dbReference type="GO" id="GO:0000785">
    <property type="term" value="C:chromatin"/>
    <property type="evidence" value="ECO:0007669"/>
    <property type="project" value="TreeGrafter"/>
</dbReference>
<comment type="subcellular location">
    <subcellularLocation>
        <location evidence="1">Nucleus</location>
    </subcellularLocation>
</comment>
<dbReference type="PROSITE" id="PS50014">
    <property type="entry name" value="BROMODOMAIN_2"/>
    <property type="match status" value="1"/>
</dbReference>
<dbReference type="SMART" id="SM00297">
    <property type="entry name" value="BROMO"/>
    <property type="match status" value="1"/>
</dbReference>
<dbReference type="SUPFAM" id="SSF47370">
    <property type="entry name" value="Bromodomain"/>
    <property type="match status" value="1"/>
</dbReference>
<dbReference type="SUPFAM" id="SSF54171">
    <property type="entry name" value="DNA-binding domain"/>
    <property type="match status" value="1"/>
</dbReference>
<dbReference type="Pfam" id="PF00439">
    <property type="entry name" value="Bromodomain"/>
    <property type="match status" value="1"/>
</dbReference>
<dbReference type="InterPro" id="IPR001487">
    <property type="entry name" value="Bromodomain"/>
</dbReference>
<evidence type="ECO:0000259" key="17">
    <source>
        <dbReference type="PROSITE" id="PS50827"/>
    </source>
</evidence>
<dbReference type="GO" id="GO:0008270">
    <property type="term" value="F:zinc ion binding"/>
    <property type="evidence" value="ECO:0007669"/>
    <property type="project" value="UniProtKB-KW"/>
</dbReference>
<protein>
    <submittedName>
        <fullName evidence="21">Bromodomain adjacent to zinc finger domain protein 2B</fullName>
    </submittedName>
</protein>
<feature type="region of interest" description="Disordered" evidence="14">
    <location>
        <begin position="784"/>
        <end position="825"/>
    </location>
</feature>
<name>A0A0N4UUW5_ENTVE</name>
<feature type="compositionally biased region" description="Basic and acidic residues" evidence="14">
    <location>
        <begin position="287"/>
        <end position="298"/>
    </location>
</feature>
<evidence type="ECO:0000256" key="5">
    <source>
        <dbReference type="ARBA" id="ARBA00022833"/>
    </source>
</evidence>
<keyword evidence="9" id="KW-0804">Transcription</keyword>
<dbReference type="CDD" id="cd15545">
    <property type="entry name" value="PHD_BAZ2A_like"/>
    <property type="match status" value="1"/>
</dbReference>
<keyword evidence="3" id="KW-0479">Metal-binding</keyword>
<dbReference type="SMART" id="SM00249">
    <property type="entry name" value="PHD"/>
    <property type="match status" value="2"/>
</dbReference>
<dbReference type="SUPFAM" id="SSF57903">
    <property type="entry name" value="FYVE/PHD zinc finger"/>
    <property type="match status" value="2"/>
</dbReference>
<keyword evidence="10" id="KW-0539">Nucleus</keyword>
<feature type="compositionally biased region" description="Basic and acidic residues" evidence="14">
    <location>
        <begin position="1397"/>
        <end position="1416"/>
    </location>
</feature>
<dbReference type="SMART" id="SM00571">
    <property type="entry name" value="DDT"/>
    <property type="match status" value="1"/>
</dbReference>
<dbReference type="Pfam" id="PF15613">
    <property type="entry name" value="WSD"/>
    <property type="match status" value="1"/>
</dbReference>
<evidence type="ECO:0000256" key="12">
    <source>
        <dbReference type="PROSITE-ProRule" id="PRU00146"/>
    </source>
</evidence>
<feature type="region of interest" description="Disordered" evidence="14">
    <location>
        <begin position="221"/>
        <end position="243"/>
    </location>
</feature>
<dbReference type="STRING" id="51028.A0A0N4UUW5"/>
<evidence type="ECO:0000256" key="3">
    <source>
        <dbReference type="ARBA" id="ARBA00022723"/>
    </source>
</evidence>
<evidence type="ECO:0000313" key="21">
    <source>
        <dbReference type="WBParaSite" id="EVEC_0000120201-mRNA-1"/>
    </source>
</evidence>
<dbReference type="Gene3D" id="1.20.920.10">
    <property type="entry name" value="Bromodomain-like"/>
    <property type="match status" value="1"/>
</dbReference>
<dbReference type="GO" id="GO:0005634">
    <property type="term" value="C:nucleus"/>
    <property type="evidence" value="ECO:0007669"/>
    <property type="project" value="UniProtKB-SubCell"/>
</dbReference>
<feature type="region of interest" description="Disordered" evidence="14">
    <location>
        <begin position="133"/>
        <end position="171"/>
    </location>
</feature>
<evidence type="ECO:0000256" key="2">
    <source>
        <dbReference type="ARBA" id="ARBA00007444"/>
    </source>
</evidence>
<dbReference type="Proteomes" id="UP000274131">
    <property type="component" value="Unassembled WGS sequence"/>
</dbReference>
<organism evidence="21">
    <name type="scientific">Enterobius vermicularis</name>
    <name type="common">Human pinworm</name>
    <dbReference type="NCBI Taxonomy" id="51028"/>
    <lineage>
        <taxon>Eukaryota</taxon>
        <taxon>Metazoa</taxon>
        <taxon>Ecdysozoa</taxon>
        <taxon>Nematoda</taxon>
        <taxon>Chromadorea</taxon>
        <taxon>Rhabditida</taxon>
        <taxon>Spirurina</taxon>
        <taxon>Oxyuridomorpha</taxon>
        <taxon>Oxyuroidea</taxon>
        <taxon>Oxyuridae</taxon>
        <taxon>Enterobius</taxon>
    </lineage>
</organism>
<dbReference type="SMART" id="SM00391">
    <property type="entry name" value="MBD"/>
    <property type="match status" value="1"/>
</dbReference>
<evidence type="ECO:0000256" key="14">
    <source>
        <dbReference type="SAM" id="MobiDB-lite"/>
    </source>
</evidence>
<dbReference type="OrthoDB" id="784962at2759"/>
<evidence type="ECO:0000256" key="8">
    <source>
        <dbReference type="ARBA" id="ARBA00023117"/>
    </source>
</evidence>
<evidence type="ECO:0000259" key="16">
    <source>
        <dbReference type="PROSITE" id="PS50016"/>
    </source>
</evidence>
<dbReference type="EMBL" id="UXUI01007149">
    <property type="protein sequence ID" value="VDD85767.1"/>
    <property type="molecule type" value="Genomic_DNA"/>
</dbReference>
<evidence type="ECO:0000313" key="19">
    <source>
        <dbReference type="EMBL" id="VDD85767.1"/>
    </source>
</evidence>
<dbReference type="Pfam" id="PF00628">
    <property type="entry name" value="PHD"/>
    <property type="match status" value="1"/>
</dbReference>
<evidence type="ECO:0000256" key="9">
    <source>
        <dbReference type="ARBA" id="ARBA00023163"/>
    </source>
</evidence>
<dbReference type="InterPro" id="IPR018501">
    <property type="entry name" value="DDT_dom"/>
</dbReference>
<feature type="domain" description="DDT" evidence="17">
    <location>
        <begin position="614"/>
        <end position="678"/>
    </location>
</feature>
<feature type="compositionally biased region" description="Basic residues" evidence="14">
    <location>
        <begin position="786"/>
        <end position="798"/>
    </location>
</feature>
<feature type="domain" description="Bromo" evidence="15">
    <location>
        <begin position="1448"/>
        <end position="1518"/>
    </location>
</feature>
<evidence type="ECO:0000256" key="6">
    <source>
        <dbReference type="ARBA" id="ARBA00023015"/>
    </source>
</evidence>
<keyword evidence="7 13" id="KW-0175">Coiled coil</keyword>
<dbReference type="PRINTS" id="PR00503">
    <property type="entry name" value="BROMODOMAIN"/>
</dbReference>
<dbReference type="InterPro" id="IPR001965">
    <property type="entry name" value="Znf_PHD"/>
</dbReference>
<feature type="coiled-coil region" evidence="13">
    <location>
        <begin position="855"/>
        <end position="882"/>
    </location>
</feature>